<dbReference type="GO" id="GO:0003677">
    <property type="term" value="F:DNA binding"/>
    <property type="evidence" value="ECO:0007669"/>
    <property type="project" value="UniProtKB-UniRule"/>
</dbReference>
<dbReference type="GO" id="GO:0015074">
    <property type="term" value="P:DNA integration"/>
    <property type="evidence" value="ECO:0007669"/>
    <property type="project" value="UniProtKB-KW"/>
</dbReference>
<dbReference type="PROSITE" id="PS51900">
    <property type="entry name" value="CB"/>
    <property type="match status" value="1"/>
</dbReference>
<dbReference type="PROSITE" id="PS51898">
    <property type="entry name" value="TYR_RECOMBINASE"/>
    <property type="match status" value="1"/>
</dbReference>
<evidence type="ECO:0000256" key="2">
    <source>
        <dbReference type="ARBA" id="ARBA00022908"/>
    </source>
</evidence>
<accession>A0A6V8MMJ3</accession>
<dbReference type="Gene3D" id="1.10.150.130">
    <property type="match status" value="1"/>
</dbReference>
<sequence length="337" mass="38822">MSVYRRSKNGVFYMDYVHKGIRVYKSTGKYTKRDAKLAEAADKQRLHQEVSYAPQNKPVAVTLSKAIEQTYEAKWKTNKDAMGTYRRALGLVEVMGDILIDSITEDTIEALICTLDVTGVQVSTVNRYLATLKTILKYKKQPCDFIRLRKERKGRIRVLSHEEEQQVVKCLRGEDHLANRPYFHDVAQLVEVLLDTGCRLSEVLNLRYDDVNFESNLISIWINKGERPRSIPMTRRVRAILAGRQGSNPKPFSIPINQAEYAWSWVRKHLKLDHDKEFVMHALRHTCASRLVNKGVDLYVVKEWLGHSSIQITERYAHLSPTKLAQALEVMEEPLAP</sequence>
<dbReference type="InterPro" id="IPR010998">
    <property type="entry name" value="Integrase_recombinase_N"/>
</dbReference>
<gene>
    <name evidence="8" type="ORF">GMST_35630</name>
</gene>
<dbReference type="SUPFAM" id="SSF56349">
    <property type="entry name" value="DNA breaking-rejoining enzymes"/>
    <property type="match status" value="1"/>
</dbReference>
<evidence type="ECO:0000256" key="4">
    <source>
        <dbReference type="ARBA" id="ARBA00023172"/>
    </source>
</evidence>
<evidence type="ECO:0008006" key="10">
    <source>
        <dbReference type="Google" id="ProtNLM"/>
    </source>
</evidence>
<dbReference type="InterPro" id="IPR044068">
    <property type="entry name" value="CB"/>
</dbReference>
<dbReference type="GO" id="GO:0006310">
    <property type="term" value="P:DNA recombination"/>
    <property type="evidence" value="ECO:0007669"/>
    <property type="project" value="UniProtKB-KW"/>
</dbReference>
<dbReference type="InterPro" id="IPR011010">
    <property type="entry name" value="DNA_brk_join_enz"/>
</dbReference>
<evidence type="ECO:0000256" key="3">
    <source>
        <dbReference type="ARBA" id="ARBA00023125"/>
    </source>
</evidence>
<evidence type="ECO:0000256" key="5">
    <source>
        <dbReference type="PROSITE-ProRule" id="PRU01248"/>
    </source>
</evidence>
<reference evidence="9" key="1">
    <citation type="submission" date="2020-06" db="EMBL/GenBank/DDBJ databases">
        <title>Draft genomic sequence of Geomonas sp. Red330.</title>
        <authorList>
            <person name="Itoh H."/>
            <person name="Zhenxing X."/>
            <person name="Ushijima N."/>
            <person name="Masuda Y."/>
            <person name="Shiratori Y."/>
            <person name="Senoo K."/>
        </authorList>
    </citation>
    <scope>NUCLEOTIDE SEQUENCE [LARGE SCALE GENOMIC DNA]</scope>
    <source>
        <strain evidence="9">Red330</strain>
    </source>
</reference>
<evidence type="ECO:0000313" key="8">
    <source>
        <dbReference type="EMBL" id="GFO61238.1"/>
    </source>
</evidence>
<dbReference type="AlphaFoldDB" id="A0A6V8MMJ3"/>
<keyword evidence="2" id="KW-0229">DNA integration</keyword>
<comment type="caution">
    <text evidence="8">The sequence shown here is derived from an EMBL/GenBank/DDBJ whole genome shotgun (WGS) entry which is preliminary data.</text>
</comment>
<organism evidence="8 9">
    <name type="scientific">Geomonas silvestris</name>
    <dbReference type="NCBI Taxonomy" id="2740184"/>
    <lineage>
        <taxon>Bacteria</taxon>
        <taxon>Pseudomonadati</taxon>
        <taxon>Thermodesulfobacteriota</taxon>
        <taxon>Desulfuromonadia</taxon>
        <taxon>Geobacterales</taxon>
        <taxon>Geobacteraceae</taxon>
        <taxon>Geomonas</taxon>
    </lineage>
</organism>
<dbReference type="Proteomes" id="UP000556026">
    <property type="component" value="Unassembled WGS sequence"/>
</dbReference>
<keyword evidence="3 5" id="KW-0238">DNA-binding</keyword>
<feature type="domain" description="Core-binding (CB)" evidence="7">
    <location>
        <begin position="61"/>
        <end position="140"/>
    </location>
</feature>
<dbReference type="InterPro" id="IPR002104">
    <property type="entry name" value="Integrase_catalytic"/>
</dbReference>
<dbReference type="Pfam" id="PF00589">
    <property type="entry name" value="Phage_integrase"/>
    <property type="match status" value="1"/>
</dbReference>
<keyword evidence="4" id="KW-0233">DNA recombination</keyword>
<proteinExistence type="inferred from homology"/>
<name>A0A6V8MMJ3_9BACT</name>
<dbReference type="InterPro" id="IPR050090">
    <property type="entry name" value="Tyrosine_recombinase_XerCD"/>
</dbReference>
<evidence type="ECO:0000256" key="1">
    <source>
        <dbReference type="ARBA" id="ARBA00008857"/>
    </source>
</evidence>
<evidence type="ECO:0000259" key="7">
    <source>
        <dbReference type="PROSITE" id="PS51900"/>
    </source>
</evidence>
<keyword evidence="9" id="KW-1185">Reference proteome</keyword>
<evidence type="ECO:0000313" key="9">
    <source>
        <dbReference type="Proteomes" id="UP000556026"/>
    </source>
</evidence>
<comment type="similarity">
    <text evidence="1">Belongs to the 'phage' integrase family.</text>
</comment>
<dbReference type="CDD" id="cd00796">
    <property type="entry name" value="INT_Rci_Hp1_C"/>
    <property type="match status" value="1"/>
</dbReference>
<dbReference type="Gene3D" id="1.10.443.10">
    <property type="entry name" value="Intergrase catalytic core"/>
    <property type="match status" value="1"/>
</dbReference>
<feature type="domain" description="Tyr recombinase" evidence="6">
    <location>
        <begin position="154"/>
        <end position="329"/>
    </location>
</feature>
<protein>
    <recommendedName>
        <fullName evidence="10">Integrase</fullName>
    </recommendedName>
</protein>
<dbReference type="PANTHER" id="PTHR30349">
    <property type="entry name" value="PHAGE INTEGRASE-RELATED"/>
    <property type="match status" value="1"/>
</dbReference>
<dbReference type="InterPro" id="IPR013762">
    <property type="entry name" value="Integrase-like_cat_sf"/>
</dbReference>
<evidence type="ECO:0000259" key="6">
    <source>
        <dbReference type="PROSITE" id="PS51898"/>
    </source>
</evidence>
<dbReference type="RefSeq" id="WP_183356031.1">
    <property type="nucleotide sequence ID" value="NZ_BLXX01000012.1"/>
</dbReference>
<dbReference type="PANTHER" id="PTHR30349:SF64">
    <property type="entry name" value="PROPHAGE INTEGRASE INTD-RELATED"/>
    <property type="match status" value="1"/>
</dbReference>
<dbReference type="EMBL" id="BLXX01000012">
    <property type="protein sequence ID" value="GFO61238.1"/>
    <property type="molecule type" value="Genomic_DNA"/>
</dbReference>